<dbReference type="GO" id="GO:0006086">
    <property type="term" value="P:pyruvate decarboxylation to acetyl-CoA"/>
    <property type="evidence" value="ECO:0007669"/>
    <property type="project" value="InterPro"/>
</dbReference>
<evidence type="ECO:0000256" key="2">
    <source>
        <dbReference type="SAM" id="MobiDB-lite"/>
    </source>
</evidence>
<dbReference type="GO" id="GO:0016746">
    <property type="term" value="F:acyltransferase activity"/>
    <property type="evidence" value="ECO:0007669"/>
    <property type="project" value="InterPro"/>
</dbReference>
<feature type="compositionally biased region" description="Pro residues" evidence="2">
    <location>
        <begin position="133"/>
        <end position="145"/>
    </location>
</feature>
<dbReference type="PANTHER" id="PTHR23151">
    <property type="entry name" value="DIHYDROLIPOAMIDE ACETYL/SUCCINYL-TRANSFERASE-RELATED"/>
    <property type="match status" value="1"/>
</dbReference>
<proteinExistence type="inferred from homology"/>
<dbReference type="Gene3D" id="2.40.50.100">
    <property type="match status" value="1"/>
</dbReference>
<dbReference type="AlphaFoldDB" id="A0A3A3Z457"/>
<dbReference type="SUPFAM" id="SSF47005">
    <property type="entry name" value="Peripheral subunit-binding domain of 2-oxo acid dehydrogenase complex"/>
    <property type="match status" value="1"/>
</dbReference>
<dbReference type="InterPro" id="IPR004167">
    <property type="entry name" value="PSBD"/>
</dbReference>
<accession>A0A3A3Z457</accession>
<sequence length="414" mass="39727">MPRAALVMPKMSMTMQEGELATWHVAVGDEVVEGQVVCEVLTDKVDMEVEATASGTVVSLEAAEGDVVAVGAPLAWVEAAEEGLMAGLFGDDGPAAAPGPAPAPAPDAAGDAGAAPDPALAPAGAGPAGAGPGGPPSPGGGPEPWTPVRAMPGARRLAAERGLDLAALAGSGPGGAVMLGDVPEQRPAPVPEPTPVPGAARPAPPPPAAAAPAAAALPAPAPPPLLAADLHPRGPAAPVVVEREVVLGPAGGGSPLLAARAVAALAAALAEAGPEPVRDDPRVGLVVPSPAGPVVLTVAAAHALDAAALGGLLEAGAQGAREGRVDVRLLAPPDATVALVEGVNRAVVPARPGTLLSLAVAAPADRVVALAGGVAVRSATTVTASGGARTRSEHDLAGLVARVAARLAVPRAGA</sequence>
<dbReference type="Pfam" id="PF00364">
    <property type="entry name" value="Biotin_lipoyl"/>
    <property type="match status" value="1"/>
</dbReference>
<dbReference type="Gene3D" id="4.10.320.10">
    <property type="entry name" value="E3-binding domain"/>
    <property type="match status" value="1"/>
</dbReference>
<dbReference type="InterPro" id="IPR011053">
    <property type="entry name" value="Single_hybrid_motif"/>
</dbReference>
<evidence type="ECO:0008006" key="7">
    <source>
        <dbReference type="Google" id="ProtNLM"/>
    </source>
</evidence>
<keyword evidence="6" id="KW-1185">Reference proteome</keyword>
<evidence type="ECO:0000313" key="5">
    <source>
        <dbReference type="EMBL" id="RJK97743.1"/>
    </source>
</evidence>
<feature type="region of interest" description="Disordered" evidence="2">
    <location>
        <begin position="176"/>
        <end position="216"/>
    </location>
</feature>
<evidence type="ECO:0000259" key="3">
    <source>
        <dbReference type="PROSITE" id="PS50968"/>
    </source>
</evidence>
<evidence type="ECO:0000259" key="4">
    <source>
        <dbReference type="PROSITE" id="PS51826"/>
    </source>
</evidence>
<organism evidence="5 6">
    <name type="scientific">Vallicoccus soli</name>
    <dbReference type="NCBI Taxonomy" id="2339232"/>
    <lineage>
        <taxon>Bacteria</taxon>
        <taxon>Bacillati</taxon>
        <taxon>Actinomycetota</taxon>
        <taxon>Actinomycetes</taxon>
        <taxon>Motilibacterales</taxon>
        <taxon>Vallicoccaceae</taxon>
        <taxon>Vallicoccus</taxon>
    </lineage>
</organism>
<dbReference type="InterPro" id="IPR000089">
    <property type="entry name" value="Biotin_lipoyl"/>
</dbReference>
<feature type="compositionally biased region" description="Pro residues" evidence="2">
    <location>
        <begin position="186"/>
        <end position="209"/>
    </location>
</feature>
<dbReference type="InterPro" id="IPR045257">
    <property type="entry name" value="E2/Pdx1"/>
</dbReference>
<feature type="domain" description="Peripheral subunit-binding (PSBD)" evidence="4">
    <location>
        <begin position="149"/>
        <end position="186"/>
    </location>
</feature>
<protein>
    <recommendedName>
        <fullName evidence="7">Dihydrolipoamide acetyltransferase component of pyruvate dehydrogenase complex</fullName>
    </recommendedName>
</protein>
<feature type="domain" description="Lipoyl-binding" evidence="3">
    <location>
        <begin position="3"/>
        <end position="78"/>
    </location>
</feature>
<dbReference type="GO" id="GO:0045254">
    <property type="term" value="C:pyruvate dehydrogenase complex"/>
    <property type="evidence" value="ECO:0007669"/>
    <property type="project" value="InterPro"/>
</dbReference>
<dbReference type="RefSeq" id="WP_119948669.1">
    <property type="nucleotide sequence ID" value="NZ_QZEZ01000001.1"/>
</dbReference>
<dbReference type="Proteomes" id="UP000265614">
    <property type="component" value="Unassembled WGS sequence"/>
</dbReference>
<feature type="region of interest" description="Disordered" evidence="2">
    <location>
        <begin position="95"/>
        <end position="149"/>
    </location>
</feature>
<dbReference type="PANTHER" id="PTHR23151:SF90">
    <property type="entry name" value="DIHYDROLIPOYLLYSINE-RESIDUE ACETYLTRANSFERASE COMPONENT OF PYRUVATE DEHYDROGENASE COMPLEX, MITOCHONDRIAL-RELATED"/>
    <property type="match status" value="1"/>
</dbReference>
<dbReference type="CDD" id="cd06849">
    <property type="entry name" value="lipoyl_domain"/>
    <property type="match status" value="1"/>
</dbReference>
<dbReference type="EMBL" id="QZEZ01000001">
    <property type="protein sequence ID" value="RJK97743.1"/>
    <property type="molecule type" value="Genomic_DNA"/>
</dbReference>
<evidence type="ECO:0000313" key="6">
    <source>
        <dbReference type="Proteomes" id="UP000265614"/>
    </source>
</evidence>
<dbReference type="PROSITE" id="PS50968">
    <property type="entry name" value="BIOTINYL_LIPOYL"/>
    <property type="match status" value="1"/>
</dbReference>
<dbReference type="PROSITE" id="PS51826">
    <property type="entry name" value="PSBD"/>
    <property type="match status" value="1"/>
</dbReference>
<gene>
    <name evidence="5" type="ORF">D5H78_01730</name>
</gene>
<reference evidence="5 6" key="1">
    <citation type="submission" date="2018-09" db="EMBL/GenBank/DDBJ databases">
        <title>YIM 75000 draft genome.</title>
        <authorList>
            <person name="Tang S."/>
            <person name="Feng Y."/>
        </authorList>
    </citation>
    <scope>NUCLEOTIDE SEQUENCE [LARGE SCALE GENOMIC DNA]</scope>
    <source>
        <strain evidence="5 6">YIM 75000</strain>
    </source>
</reference>
<dbReference type="SUPFAM" id="SSF51230">
    <property type="entry name" value="Single hybrid motif"/>
    <property type="match status" value="1"/>
</dbReference>
<dbReference type="OrthoDB" id="9805770at2"/>
<feature type="compositionally biased region" description="Low complexity" evidence="2">
    <location>
        <begin position="106"/>
        <end position="125"/>
    </location>
</feature>
<dbReference type="InterPro" id="IPR036625">
    <property type="entry name" value="E3-bd_dom_sf"/>
</dbReference>
<evidence type="ECO:0000256" key="1">
    <source>
        <dbReference type="ARBA" id="ARBA00007317"/>
    </source>
</evidence>
<dbReference type="Pfam" id="PF02817">
    <property type="entry name" value="E3_binding"/>
    <property type="match status" value="1"/>
</dbReference>
<comment type="caution">
    <text evidence="5">The sequence shown here is derived from an EMBL/GenBank/DDBJ whole genome shotgun (WGS) entry which is preliminary data.</text>
</comment>
<name>A0A3A3Z457_9ACTN</name>
<comment type="similarity">
    <text evidence="1">Belongs to the 2-oxoacid dehydrogenase family.</text>
</comment>